<proteinExistence type="predicted"/>
<dbReference type="PANTHER" id="PTHR15710">
    <property type="entry name" value="E3 UBIQUITIN-PROTEIN LIGASE PRAJA"/>
    <property type="match status" value="1"/>
</dbReference>
<evidence type="ECO:0000256" key="9">
    <source>
        <dbReference type="SAM" id="MobiDB-lite"/>
    </source>
</evidence>
<keyword evidence="3" id="KW-0808">Transferase</keyword>
<dbReference type="Pfam" id="PF06547">
    <property type="entry name" value="DUF1117"/>
    <property type="match status" value="1"/>
</dbReference>
<sequence>MSTHWCYRCDRLVRVWRQDLVCCPDCDSGFLEQIEPPMPSLHVDTHHRRDIPAYMNSRHHHHRRHRRNINNDRSPFNPVIMLPGNNARPSSYEGPSREGEETNNRHGFELFYNDGSLSGSDSVLRPLPSSMHEFLLGSEFDRVLEQLLRIENNNNNNNNNGERNEEEHHHNHRPATKASVDSLPEVEIDHNHLIKDSHCAICKEAFHLGHAAREMPCKHIYHSECISPWLQISNSCPVCRQELPSIDDQTENINARDEENVGLTIWRLPGGGYAVGRFYGGRRGDEREFPLVYAEMDGGGEPRRLSMSSSRGGGERNSGGLRRMFGNLFGCLRGSGGGGITIQRSNSTIVDTLPLRSSSGASTPSHRPRRSWSMDVNSGTRPL</sequence>
<feature type="domain" description="RING-type" evidence="10">
    <location>
        <begin position="199"/>
        <end position="240"/>
    </location>
</feature>
<dbReference type="PROSITE" id="PS50089">
    <property type="entry name" value="ZF_RING_2"/>
    <property type="match status" value="1"/>
</dbReference>
<evidence type="ECO:0000256" key="1">
    <source>
        <dbReference type="ARBA" id="ARBA00000900"/>
    </source>
</evidence>
<evidence type="ECO:0000256" key="7">
    <source>
        <dbReference type="ARBA" id="ARBA00022833"/>
    </source>
</evidence>
<evidence type="ECO:0000256" key="8">
    <source>
        <dbReference type="PROSITE-ProRule" id="PRU00175"/>
    </source>
</evidence>
<dbReference type="InterPro" id="IPR039525">
    <property type="entry name" value="RNF126-like_zinc-ribbon"/>
</dbReference>
<evidence type="ECO:0000256" key="4">
    <source>
        <dbReference type="ARBA" id="ARBA00022723"/>
    </source>
</evidence>
<reference evidence="11 12" key="1">
    <citation type="submission" date="2024-01" db="EMBL/GenBank/DDBJ databases">
        <title>The genomes of 5 underutilized Papilionoideae crops provide insights into root nodulation and disease resistanc.</title>
        <authorList>
            <person name="Yuan L."/>
        </authorList>
    </citation>
    <scope>NUCLEOTIDE SEQUENCE [LARGE SCALE GENOMIC DNA]</scope>
    <source>
        <strain evidence="11">ZHUSHIDOU_FW_LH</strain>
        <tissue evidence="11">Leaf</tissue>
    </source>
</reference>
<comment type="caution">
    <text evidence="11">The sequence shown here is derived from an EMBL/GenBank/DDBJ whole genome shotgun (WGS) entry which is preliminary data.</text>
</comment>
<feature type="compositionally biased region" description="Low complexity" evidence="9">
    <location>
        <begin position="152"/>
        <end position="161"/>
    </location>
</feature>
<dbReference type="GO" id="GO:0008270">
    <property type="term" value="F:zinc ion binding"/>
    <property type="evidence" value="ECO:0007669"/>
    <property type="project" value="UniProtKB-KW"/>
</dbReference>
<dbReference type="GO" id="GO:0005737">
    <property type="term" value="C:cytoplasm"/>
    <property type="evidence" value="ECO:0007669"/>
    <property type="project" value="TreeGrafter"/>
</dbReference>
<evidence type="ECO:0000256" key="5">
    <source>
        <dbReference type="ARBA" id="ARBA00022771"/>
    </source>
</evidence>
<feature type="compositionally biased region" description="Polar residues" evidence="9">
    <location>
        <begin position="351"/>
        <end position="365"/>
    </location>
</feature>
<keyword evidence="5 8" id="KW-0863">Zinc-finger</keyword>
<dbReference type="InterPro" id="IPR013083">
    <property type="entry name" value="Znf_RING/FYVE/PHD"/>
</dbReference>
<accession>A0AAN9IKE1</accession>
<dbReference type="SMART" id="SM00184">
    <property type="entry name" value="RING"/>
    <property type="match status" value="1"/>
</dbReference>
<evidence type="ECO:0000259" key="10">
    <source>
        <dbReference type="PROSITE" id="PS50089"/>
    </source>
</evidence>
<dbReference type="FunFam" id="3.30.40.10:FF:000022">
    <property type="entry name" value="E3 ubiquitin-protein ligase RING1-like"/>
    <property type="match status" value="1"/>
</dbReference>
<dbReference type="EC" id="2.3.2.27" evidence="2"/>
<comment type="catalytic activity">
    <reaction evidence="1">
        <text>S-ubiquitinyl-[E2 ubiquitin-conjugating enzyme]-L-cysteine + [acceptor protein]-L-lysine = [E2 ubiquitin-conjugating enzyme]-L-cysteine + N(6)-ubiquitinyl-[acceptor protein]-L-lysine.</text>
        <dbReference type="EC" id="2.3.2.27"/>
    </reaction>
</comment>
<dbReference type="Proteomes" id="UP001372338">
    <property type="component" value="Unassembled WGS sequence"/>
</dbReference>
<feature type="region of interest" description="Disordered" evidence="9">
    <location>
        <begin position="152"/>
        <end position="179"/>
    </location>
</feature>
<organism evidence="11 12">
    <name type="scientific">Crotalaria pallida</name>
    <name type="common">Smooth rattlebox</name>
    <name type="synonym">Crotalaria striata</name>
    <dbReference type="NCBI Taxonomy" id="3830"/>
    <lineage>
        <taxon>Eukaryota</taxon>
        <taxon>Viridiplantae</taxon>
        <taxon>Streptophyta</taxon>
        <taxon>Embryophyta</taxon>
        <taxon>Tracheophyta</taxon>
        <taxon>Spermatophyta</taxon>
        <taxon>Magnoliopsida</taxon>
        <taxon>eudicotyledons</taxon>
        <taxon>Gunneridae</taxon>
        <taxon>Pentapetalae</taxon>
        <taxon>rosids</taxon>
        <taxon>fabids</taxon>
        <taxon>Fabales</taxon>
        <taxon>Fabaceae</taxon>
        <taxon>Papilionoideae</taxon>
        <taxon>50 kb inversion clade</taxon>
        <taxon>genistoids sensu lato</taxon>
        <taxon>core genistoids</taxon>
        <taxon>Crotalarieae</taxon>
        <taxon>Crotalaria</taxon>
    </lineage>
</organism>
<dbReference type="AlphaFoldDB" id="A0AAN9IKE1"/>
<keyword evidence="7" id="KW-0862">Zinc</keyword>
<dbReference type="InterPro" id="IPR010543">
    <property type="entry name" value="DUF1117"/>
</dbReference>
<dbReference type="InterPro" id="IPR001841">
    <property type="entry name" value="Znf_RING"/>
</dbReference>
<dbReference type="Pfam" id="PF14369">
    <property type="entry name" value="Zn_ribbon_19"/>
    <property type="match status" value="1"/>
</dbReference>
<evidence type="ECO:0000256" key="6">
    <source>
        <dbReference type="ARBA" id="ARBA00022786"/>
    </source>
</evidence>
<dbReference type="GO" id="GO:0016567">
    <property type="term" value="P:protein ubiquitination"/>
    <property type="evidence" value="ECO:0007669"/>
    <property type="project" value="TreeGrafter"/>
</dbReference>
<evidence type="ECO:0000313" key="11">
    <source>
        <dbReference type="EMBL" id="KAK7276296.1"/>
    </source>
</evidence>
<dbReference type="GO" id="GO:0061630">
    <property type="term" value="F:ubiquitin protein ligase activity"/>
    <property type="evidence" value="ECO:0007669"/>
    <property type="project" value="UniProtKB-EC"/>
</dbReference>
<dbReference type="Gene3D" id="3.30.40.10">
    <property type="entry name" value="Zinc/RING finger domain, C3HC4 (zinc finger)"/>
    <property type="match status" value="1"/>
</dbReference>
<name>A0AAN9IKE1_CROPI</name>
<feature type="compositionally biased region" description="Basic residues" evidence="9">
    <location>
        <begin position="57"/>
        <end position="68"/>
    </location>
</feature>
<keyword evidence="4" id="KW-0479">Metal-binding</keyword>
<dbReference type="SUPFAM" id="SSF57850">
    <property type="entry name" value="RING/U-box"/>
    <property type="match status" value="1"/>
</dbReference>
<dbReference type="PANTHER" id="PTHR15710:SF217">
    <property type="entry name" value="E3 UBIQUITIN-PROTEIN LIGASE RDUF2"/>
    <property type="match status" value="1"/>
</dbReference>
<dbReference type="Pfam" id="PF13639">
    <property type="entry name" value="zf-RING_2"/>
    <property type="match status" value="1"/>
</dbReference>
<feature type="region of interest" description="Disordered" evidence="9">
    <location>
        <begin position="300"/>
        <end position="319"/>
    </location>
</feature>
<feature type="region of interest" description="Disordered" evidence="9">
    <location>
        <begin position="351"/>
        <end position="383"/>
    </location>
</feature>
<evidence type="ECO:0000256" key="2">
    <source>
        <dbReference type="ARBA" id="ARBA00012483"/>
    </source>
</evidence>
<evidence type="ECO:0000256" key="3">
    <source>
        <dbReference type="ARBA" id="ARBA00022679"/>
    </source>
</evidence>
<keyword evidence="12" id="KW-1185">Reference proteome</keyword>
<keyword evidence="6" id="KW-0833">Ubl conjugation pathway</keyword>
<feature type="compositionally biased region" description="Polar residues" evidence="9">
    <location>
        <begin position="374"/>
        <end position="383"/>
    </location>
</feature>
<feature type="region of interest" description="Disordered" evidence="9">
    <location>
        <begin position="57"/>
        <end position="103"/>
    </location>
</feature>
<dbReference type="EMBL" id="JAYWIO010000003">
    <property type="protein sequence ID" value="KAK7276296.1"/>
    <property type="molecule type" value="Genomic_DNA"/>
</dbReference>
<gene>
    <name evidence="11" type="ORF">RIF29_17435</name>
</gene>
<protein>
    <recommendedName>
        <fullName evidence="2">RING-type E3 ubiquitin transferase</fullName>
        <ecNumber evidence="2">2.3.2.27</ecNumber>
    </recommendedName>
</protein>
<evidence type="ECO:0000313" key="12">
    <source>
        <dbReference type="Proteomes" id="UP001372338"/>
    </source>
</evidence>